<protein>
    <recommendedName>
        <fullName evidence="8">adenosylhomocysteinase</fullName>
        <ecNumber evidence="8">3.13.2.1</ecNumber>
    </recommendedName>
</protein>
<dbReference type="OrthoDB" id="10007170at2759"/>
<evidence type="ECO:0000256" key="6">
    <source>
        <dbReference type="ARBA" id="ARBA00022801"/>
    </source>
</evidence>
<feature type="compositionally biased region" description="Low complexity" evidence="9">
    <location>
        <begin position="143"/>
        <end position="156"/>
    </location>
</feature>
<dbReference type="PANTHER" id="PTHR23420">
    <property type="entry name" value="ADENOSYLHOMOCYSTEINASE"/>
    <property type="match status" value="1"/>
</dbReference>
<comment type="similarity">
    <text evidence="3">Belongs to the adenosylhomocysteinase family.</text>
</comment>
<evidence type="ECO:0000256" key="3">
    <source>
        <dbReference type="ARBA" id="ARBA00007122"/>
    </source>
</evidence>
<name>A0A9Q0M120_BLOTA</name>
<dbReference type="Proteomes" id="UP001142055">
    <property type="component" value="Chromosome 4"/>
</dbReference>
<accession>A0A9Q0M120</accession>
<dbReference type="Gene3D" id="3.40.50.720">
    <property type="entry name" value="NAD(P)-binding Rossmann-like Domain"/>
    <property type="match status" value="1"/>
</dbReference>
<dbReference type="FunFam" id="3.40.50.1480:FF:000006">
    <property type="entry name" value="Adenosylhomocysteinase"/>
    <property type="match status" value="1"/>
</dbReference>
<keyword evidence="12" id="KW-1185">Reference proteome</keyword>
<organism evidence="11 12">
    <name type="scientific">Blomia tropicalis</name>
    <name type="common">Mite</name>
    <dbReference type="NCBI Taxonomy" id="40697"/>
    <lineage>
        <taxon>Eukaryota</taxon>
        <taxon>Metazoa</taxon>
        <taxon>Ecdysozoa</taxon>
        <taxon>Arthropoda</taxon>
        <taxon>Chelicerata</taxon>
        <taxon>Arachnida</taxon>
        <taxon>Acari</taxon>
        <taxon>Acariformes</taxon>
        <taxon>Sarcoptiformes</taxon>
        <taxon>Astigmata</taxon>
        <taxon>Glycyphagoidea</taxon>
        <taxon>Echimyopodidae</taxon>
        <taxon>Blomia</taxon>
    </lineage>
</organism>
<dbReference type="FunFam" id="3.40.50.720:FF:000004">
    <property type="entry name" value="Adenosylhomocysteinase"/>
    <property type="match status" value="1"/>
</dbReference>
<dbReference type="PANTHER" id="PTHR23420:SF0">
    <property type="entry name" value="ADENOSYLHOMOCYSTEINASE"/>
    <property type="match status" value="1"/>
</dbReference>
<keyword evidence="6" id="KW-0378">Hydrolase</keyword>
<dbReference type="SMART" id="SM00997">
    <property type="entry name" value="AdoHcyase_NAD"/>
    <property type="match status" value="1"/>
</dbReference>
<evidence type="ECO:0000259" key="10">
    <source>
        <dbReference type="SMART" id="SM00997"/>
    </source>
</evidence>
<feature type="region of interest" description="Disordered" evidence="9">
    <location>
        <begin position="1"/>
        <end position="30"/>
    </location>
</feature>
<evidence type="ECO:0000256" key="7">
    <source>
        <dbReference type="ARBA" id="ARBA00023027"/>
    </source>
</evidence>
<keyword evidence="7" id="KW-0520">NAD</keyword>
<feature type="compositionally biased region" description="Polar residues" evidence="9">
    <location>
        <begin position="1"/>
        <end position="16"/>
    </location>
</feature>
<dbReference type="SMART" id="SM00996">
    <property type="entry name" value="AdoHcyase"/>
    <property type="match status" value="1"/>
</dbReference>
<feature type="region of interest" description="Disordered" evidence="9">
    <location>
        <begin position="112"/>
        <end position="171"/>
    </location>
</feature>
<comment type="caution">
    <text evidence="11">The sequence shown here is derived from an EMBL/GenBank/DDBJ whole genome shotgun (WGS) entry which is preliminary data.</text>
</comment>
<gene>
    <name evidence="11" type="ORF">RDWZM_010085</name>
</gene>
<proteinExistence type="inferred from homology"/>
<evidence type="ECO:0000313" key="11">
    <source>
        <dbReference type="EMBL" id="KAJ6215585.1"/>
    </source>
</evidence>
<sequence length="611" mass="67057">MEEPQVSTRSNYQLRETSLDETINFKERHRRRMSLPTNSRNASNAQHQPQSSLVLSEIGVNQKSISGSGGGGGGGGGGGFPIEPLLSSNGSKSTSAIVGNLTSTMGKISIKSSQDTIAEEKVSSNRNETKLTISGGKARRESYSSQSDASTYSYSSSDDDDDAAACNRRTTPRLITQRTSNGFTDFSIRKLDLAQVGRWEIEYVEQGMAGMLSLRNKAKNDQPLKGARIVGCTHITAQTAVLIQTLIDLGAKVRWASCNIYSTQNEVAAALVEAGVPIFAWSRQSEEDFWWCIDKCLLTDNWQPNMILDDGGDATHLMLKKYPVAFKMMKGIVEESLTGVHRLYQLSKSGKLTVPAINVNDSVTKTKFDNLYCPRESIVDVLKRTTDILLGGHSVLICGYGEVGKGCASALKGVGAIVFIAEIDPICAIQACMDGFSVVLVEQVIDKMDVVITATGNKNVITRSHMDRMKNAAVLCNMGHSNLEIDVNSLRTPELEWHKFRSHVDHIIWPNNSKRLILLSEGRIVNLACSYAPSFVASITGTTQILALIELFNAPPGRYKSDVYLLPKKMDEYVAKLHLKCFGGELTILTDEQEKYLGVNKNGPFKPSYYR</sequence>
<dbReference type="GO" id="GO:0004013">
    <property type="term" value="F:adenosylhomocysteinase activity"/>
    <property type="evidence" value="ECO:0007669"/>
    <property type="project" value="UniProtKB-EC"/>
</dbReference>
<dbReference type="GO" id="GO:0006730">
    <property type="term" value="P:one-carbon metabolic process"/>
    <property type="evidence" value="ECO:0007669"/>
    <property type="project" value="UniProtKB-KW"/>
</dbReference>
<feature type="domain" description="S-adenosyl-L-homocysteine hydrolase NAD binding" evidence="10">
    <location>
        <begin position="370"/>
        <end position="532"/>
    </location>
</feature>
<dbReference type="Pfam" id="PF00670">
    <property type="entry name" value="AdoHcyase_NAD"/>
    <property type="match status" value="1"/>
</dbReference>
<dbReference type="PROSITE" id="PS00738">
    <property type="entry name" value="ADOHCYASE_1"/>
    <property type="match status" value="1"/>
</dbReference>
<dbReference type="NCBIfam" id="NF004005">
    <property type="entry name" value="PRK05476.2-3"/>
    <property type="match status" value="1"/>
</dbReference>
<feature type="compositionally biased region" description="Basic and acidic residues" evidence="9">
    <location>
        <begin position="118"/>
        <end position="129"/>
    </location>
</feature>
<evidence type="ECO:0000256" key="4">
    <source>
        <dbReference type="ARBA" id="ARBA00022490"/>
    </source>
</evidence>
<dbReference type="GO" id="GO:0005829">
    <property type="term" value="C:cytosol"/>
    <property type="evidence" value="ECO:0007669"/>
    <property type="project" value="TreeGrafter"/>
</dbReference>
<dbReference type="InterPro" id="IPR020082">
    <property type="entry name" value="S-Ado-L-homoCys_hydrolase_CS"/>
</dbReference>
<dbReference type="InterPro" id="IPR015878">
    <property type="entry name" value="Ado_hCys_hydrolase_NAD-bd"/>
</dbReference>
<dbReference type="OMA" id="QPTHLCE"/>
<feature type="compositionally biased region" description="Gly residues" evidence="9">
    <location>
        <begin position="67"/>
        <end position="80"/>
    </location>
</feature>
<dbReference type="InterPro" id="IPR036291">
    <property type="entry name" value="NAD(P)-bd_dom_sf"/>
</dbReference>
<comment type="cofactor">
    <cofactor evidence="1">
        <name>NAD(+)</name>
        <dbReference type="ChEBI" id="CHEBI:57540"/>
    </cofactor>
</comment>
<dbReference type="EMBL" id="JAPWDV010000004">
    <property type="protein sequence ID" value="KAJ6215585.1"/>
    <property type="molecule type" value="Genomic_DNA"/>
</dbReference>
<reference evidence="11" key="1">
    <citation type="submission" date="2022-12" db="EMBL/GenBank/DDBJ databases">
        <title>Genome assemblies of Blomia tropicalis.</title>
        <authorList>
            <person name="Cui Y."/>
        </authorList>
    </citation>
    <scope>NUCLEOTIDE SEQUENCE</scope>
    <source>
        <tissue evidence="11">Adult mites</tissue>
    </source>
</reference>
<dbReference type="Gene3D" id="3.40.50.1480">
    <property type="entry name" value="Adenosylhomocysteinase-like"/>
    <property type="match status" value="2"/>
</dbReference>
<evidence type="ECO:0000256" key="1">
    <source>
        <dbReference type="ARBA" id="ARBA00001911"/>
    </source>
</evidence>
<dbReference type="EC" id="3.13.2.1" evidence="8"/>
<feature type="region of interest" description="Disordered" evidence="9">
    <location>
        <begin position="62"/>
        <end position="91"/>
    </location>
</feature>
<evidence type="ECO:0000313" key="12">
    <source>
        <dbReference type="Proteomes" id="UP001142055"/>
    </source>
</evidence>
<keyword evidence="4" id="KW-0963">Cytoplasm</keyword>
<dbReference type="InterPro" id="IPR042172">
    <property type="entry name" value="Adenosylhomocyst_ase-like_sf"/>
</dbReference>
<comment type="pathway">
    <text evidence="2">Amino-acid biosynthesis; L-homocysteine biosynthesis; L-homocysteine from S-adenosyl-L-homocysteine: step 1/1.</text>
</comment>
<dbReference type="GO" id="GO:0033353">
    <property type="term" value="P:S-adenosylmethionine cycle"/>
    <property type="evidence" value="ECO:0007669"/>
    <property type="project" value="TreeGrafter"/>
</dbReference>
<evidence type="ECO:0000256" key="2">
    <source>
        <dbReference type="ARBA" id="ARBA00005195"/>
    </source>
</evidence>
<dbReference type="InterPro" id="IPR000043">
    <property type="entry name" value="Adenosylhomocysteinase-like"/>
</dbReference>
<evidence type="ECO:0000256" key="5">
    <source>
        <dbReference type="ARBA" id="ARBA00022563"/>
    </source>
</evidence>
<evidence type="ECO:0000256" key="9">
    <source>
        <dbReference type="SAM" id="MobiDB-lite"/>
    </source>
</evidence>
<dbReference type="AlphaFoldDB" id="A0A9Q0M120"/>
<evidence type="ECO:0000256" key="8">
    <source>
        <dbReference type="ARBA" id="ARBA00034527"/>
    </source>
</evidence>
<dbReference type="Pfam" id="PF05221">
    <property type="entry name" value="AdoHcyase"/>
    <property type="match status" value="1"/>
</dbReference>
<dbReference type="SUPFAM" id="SSF51735">
    <property type="entry name" value="NAD(P)-binding Rossmann-fold domains"/>
    <property type="match status" value="1"/>
</dbReference>
<dbReference type="SUPFAM" id="SSF52283">
    <property type="entry name" value="Formate/glycerate dehydrogenase catalytic domain-like"/>
    <property type="match status" value="1"/>
</dbReference>
<dbReference type="CDD" id="cd00401">
    <property type="entry name" value="SAHH"/>
    <property type="match status" value="1"/>
</dbReference>
<keyword evidence="5" id="KW-0554">One-carbon metabolism</keyword>